<evidence type="ECO:0000313" key="1">
    <source>
        <dbReference type="EMBL" id="RPE72028.1"/>
    </source>
</evidence>
<evidence type="ECO:0008006" key="3">
    <source>
        <dbReference type="Google" id="ProtNLM"/>
    </source>
</evidence>
<dbReference type="Proteomes" id="UP000269689">
    <property type="component" value="Unassembled WGS sequence"/>
</dbReference>
<proteinExistence type="predicted"/>
<organism evidence="1 2">
    <name type="scientific">Pacificibacter maritimus</name>
    <dbReference type="NCBI Taxonomy" id="762213"/>
    <lineage>
        <taxon>Bacteria</taxon>
        <taxon>Pseudomonadati</taxon>
        <taxon>Pseudomonadota</taxon>
        <taxon>Alphaproteobacteria</taxon>
        <taxon>Rhodobacterales</taxon>
        <taxon>Roseobacteraceae</taxon>
        <taxon>Pacificibacter</taxon>
    </lineage>
</organism>
<comment type="caution">
    <text evidence="1">The sequence shown here is derived from an EMBL/GenBank/DDBJ whole genome shotgun (WGS) entry which is preliminary data.</text>
</comment>
<sequence>MSDITTETKLIQSIFASVENDDVSAAFRSCQRLALKLRDFVNFAYFLYEQEHGEQEDFRHLNSSLGDLEKDQLKLIHELALKRKFRTRALDPNTCDILDIAKDSLLMFGCGHITAELERSQALIDSLAIPSNINNVDAAFFYKENELRKLQEIHRRSEIRKIKERLLSAAFNYASLAEQRLIWASQDKTTIDEMEAAIFSFLNQTSPAALKQLQKASGFLHSKDSEERSQASLLIRRSMNSLANAVQPADPKVLGLEQDKPLNRISYYLEEAHKDKTPSLAFRTKDLEKLLHAINSRSSKGVHSAVSTFELQQVYLASLLYLGNIAKVHEAPSMNNSESI</sequence>
<keyword evidence="2" id="KW-1185">Reference proteome</keyword>
<name>A0A3N4UPQ5_9RHOB</name>
<reference evidence="1 2" key="1">
    <citation type="submission" date="2018-11" db="EMBL/GenBank/DDBJ databases">
        <title>Genomic Encyclopedia of Type Strains, Phase IV (KMG-IV): sequencing the most valuable type-strain genomes for metagenomic binning, comparative biology and taxonomic classification.</title>
        <authorList>
            <person name="Goeker M."/>
        </authorList>
    </citation>
    <scope>NUCLEOTIDE SEQUENCE [LARGE SCALE GENOMIC DNA]</scope>
    <source>
        <strain evidence="1 2">DSM 104731</strain>
    </source>
</reference>
<gene>
    <name evidence="1" type="ORF">EDD53_1167</name>
</gene>
<dbReference type="AlphaFoldDB" id="A0A3N4UPQ5"/>
<accession>A0A3N4UPQ5</accession>
<dbReference type="RefSeq" id="WP_123792186.1">
    <property type="nucleotide sequence ID" value="NZ_RKQK01000001.1"/>
</dbReference>
<evidence type="ECO:0000313" key="2">
    <source>
        <dbReference type="Proteomes" id="UP000269689"/>
    </source>
</evidence>
<dbReference type="EMBL" id="RKQK01000001">
    <property type="protein sequence ID" value="RPE72028.1"/>
    <property type="molecule type" value="Genomic_DNA"/>
</dbReference>
<protein>
    <recommendedName>
        <fullName evidence="3">AbiTii domain-containing protein</fullName>
    </recommendedName>
</protein>